<name>A0A0F5K347_9BURK</name>
<feature type="region of interest" description="Disordered" evidence="1">
    <location>
        <begin position="165"/>
        <end position="193"/>
    </location>
</feature>
<dbReference type="Proteomes" id="UP000033618">
    <property type="component" value="Unassembled WGS sequence"/>
</dbReference>
<evidence type="ECO:0000313" key="3">
    <source>
        <dbReference type="Proteomes" id="UP000033618"/>
    </source>
</evidence>
<keyword evidence="3" id="KW-1185">Reference proteome</keyword>
<organism evidence="2 3">
    <name type="scientific">Robbsia andropogonis</name>
    <dbReference type="NCBI Taxonomy" id="28092"/>
    <lineage>
        <taxon>Bacteria</taxon>
        <taxon>Pseudomonadati</taxon>
        <taxon>Pseudomonadota</taxon>
        <taxon>Betaproteobacteria</taxon>
        <taxon>Burkholderiales</taxon>
        <taxon>Burkholderiaceae</taxon>
        <taxon>Robbsia</taxon>
    </lineage>
</organism>
<accession>A0A0F5K347</accession>
<sequence length="217" mass="22567">MRGGVVQSAGAERCVSPRLAPVPSVADSPYPRHGAEHNKEGMMFTPRQTHSAASAGPSTSHATPVIRDGHLRATVRATSALPLGMAVRNALPSAEAWSRFAHSASVTGVMVGIAVGLWAAPTLAHWQADTTLRSATLTTSAPASAARATEYHTNHATARWMHVADHDASAASPSQAAHNAPPTAGPDRTFAIPRGDLRKDISDANRAAGPRTTFSGH</sequence>
<evidence type="ECO:0000256" key="1">
    <source>
        <dbReference type="SAM" id="MobiDB-lite"/>
    </source>
</evidence>
<protein>
    <submittedName>
        <fullName evidence="2">Uncharacterized protein</fullName>
    </submittedName>
</protein>
<reference evidence="2 3" key="1">
    <citation type="submission" date="2015-03" db="EMBL/GenBank/DDBJ databases">
        <title>Draft Genome Sequence of Burkholderia andropogonis type strain ICMP2807, isolated from Sorghum bicolor.</title>
        <authorList>
            <person name="Lopes-Santos L."/>
            <person name="Castro D.B."/>
            <person name="Ottoboni L.M."/>
            <person name="Park D."/>
            <person name="Weirc B.S."/>
            <person name="Destefano S.A."/>
        </authorList>
    </citation>
    <scope>NUCLEOTIDE SEQUENCE [LARGE SCALE GENOMIC DNA]</scope>
    <source>
        <strain evidence="2 3">ICMP2807</strain>
    </source>
</reference>
<dbReference type="AlphaFoldDB" id="A0A0F5K347"/>
<dbReference type="PATRIC" id="fig|28092.6.peg.1810"/>
<proteinExistence type="predicted"/>
<comment type="caution">
    <text evidence="2">The sequence shown here is derived from an EMBL/GenBank/DDBJ whole genome shotgun (WGS) entry which is preliminary data.</text>
</comment>
<dbReference type="EMBL" id="LAQU01000006">
    <property type="protein sequence ID" value="KKB63972.1"/>
    <property type="molecule type" value="Genomic_DNA"/>
</dbReference>
<evidence type="ECO:0000313" key="2">
    <source>
        <dbReference type="EMBL" id="KKB63972.1"/>
    </source>
</evidence>
<gene>
    <name evidence="2" type="ORF">WM40_07640</name>
</gene>